<dbReference type="KEGG" id="bban:J4G43_049835"/>
<accession>A0A9X9XXL4</accession>
<dbReference type="AlphaFoldDB" id="A0A9X9XXL4"/>
<dbReference type="KEGG" id="bban:J4G43_049640"/>
<dbReference type="Pfam" id="PF01381">
    <property type="entry name" value="HTH_3"/>
    <property type="match status" value="1"/>
</dbReference>
<dbReference type="InterPro" id="IPR010982">
    <property type="entry name" value="Lambda_DNA-bd_dom_sf"/>
</dbReference>
<protein>
    <submittedName>
        <fullName evidence="3">Helix-turn-helix domain-containing protein</fullName>
    </submittedName>
</protein>
<dbReference type="InterPro" id="IPR001387">
    <property type="entry name" value="Cro/C1-type_HTH"/>
</dbReference>
<evidence type="ECO:0000313" key="3">
    <source>
        <dbReference type="EMBL" id="UEM12408.1"/>
    </source>
</evidence>
<dbReference type="EMBL" id="CP086136">
    <property type="protein sequence ID" value="UEM12380.1"/>
    <property type="molecule type" value="Genomic_DNA"/>
</dbReference>
<dbReference type="Proteomes" id="UP000664702">
    <property type="component" value="Chromosome"/>
</dbReference>
<name>A0A9X9XXL4_9BRAD</name>
<evidence type="ECO:0000313" key="2">
    <source>
        <dbReference type="EMBL" id="UEM12380.1"/>
    </source>
</evidence>
<reference evidence="3 4" key="1">
    <citation type="journal article" date="2022" name="Int. J. Syst. Evol. Microbiol.">
        <title>Strains of Bradyrhizobium barranii sp. nov. associated with legumes native to Canada are symbionts of soybeans and belong to different subspecies (subsp. barranii subsp. nov. and subsp. apii subsp. nov.) and symbiovars (sv. glycinearum and sv. septentrionale).</title>
        <authorList>
            <person name="Bromfield E.S.P."/>
            <person name="Cloutier S."/>
            <person name="Wasai-Hara S."/>
            <person name="Minamisawa K."/>
        </authorList>
    </citation>
    <scope>NUCLEOTIDE SEQUENCE [LARGE SCALE GENOMIC DNA]</scope>
    <source>
        <strain evidence="3 4">144S4</strain>
    </source>
</reference>
<dbReference type="SUPFAM" id="SSF47413">
    <property type="entry name" value="lambda repressor-like DNA-binding domains"/>
    <property type="match status" value="1"/>
</dbReference>
<dbReference type="Gene3D" id="1.10.260.40">
    <property type="entry name" value="lambda repressor-like DNA-binding domains"/>
    <property type="match status" value="1"/>
</dbReference>
<dbReference type="PROSITE" id="PS50943">
    <property type="entry name" value="HTH_CROC1"/>
    <property type="match status" value="1"/>
</dbReference>
<sequence>MHHPRRSYLRPLRRRWGFTQEELAFLIGIKRTAVTRIEGLKRKPNIDAVFICALVFNMSPLQLFPGLMSELHEAVLRRANELYEELQGDSSKTTRIKLDFLEQLFQRSETKPLDSSV</sequence>
<feature type="domain" description="HTH cro/C1-type" evidence="1">
    <location>
        <begin position="9"/>
        <end position="63"/>
    </location>
</feature>
<dbReference type="RefSeq" id="WP_038945455.1">
    <property type="nucleotide sequence ID" value="NZ_CP086136.1"/>
</dbReference>
<evidence type="ECO:0000259" key="1">
    <source>
        <dbReference type="PROSITE" id="PS50943"/>
    </source>
</evidence>
<dbReference type="GO" id="GO:0003677">
    <property type="term" value="F:DNA binding"/>
    <property type="evidence" value="ECO:0007669"/>
    <property type="project" value="InterPro"/>
</dbReference>
<proteinExistence type="predicted"/>
<dbReference type="CDD" id="cd00093">
    <property type="entry name" value="HTH_XRE"/>
    <property type="match status" value="1"/>
</dbReference>
<dbReference type="EMBL" id="CP086136">
    <property type="protein sequence ID" value="UEM12408.1"/>
    <property type="molecule type" value="Genomic_DNA"/>
</dbReference>
<evidence type="ECO:0000313" key="4">
    <source>
        <dbReference type="Proteomes" id="UP000664702"/>
    </source>
</evidence>
<dbReference type="SMART" id="SM00530">
    <property type="entry name" value="HTH_XRE"/>
    <property type="match status" value="1"/>
</dbReference>
<organism evidence="3 4">
    <name type="scientific">Bradyrhizobium barranii subsp. barranii</name>
    <dbReference type="NCBI Taxonomy" id="2823807"/>
    <lineage>
        <taxon>Bacteria</taxon>
        <taxon>Pseudomonadati</taxon>
        <taxon>Pseudomonadota</taxon>
        <taxon>Alphaproteobacteria</taxon>
        <taxon>Hyphomicrobiales</taxon>
        <taxon>Nitrobacteraceae</taxon>
        <taxon>Bradyrhizobium</taxon>
        <taxon>Bradyrhizobium barranii</taxon>
    </lineage>
</organism>
<gene>
    <name evidence="2" type="ORF">J4G43_049640</name>
    <name evidence="3" type="ORF">J4G43_049835</name>
</gene>